<dbReference type="Gene3D" id="3.30.70.1280">
    <property type="entry name" value="SP0830-like domains"/>
    <property type="match status" value="1"/>
</dbReference>
<dbReference type="PANTHER" id="PTHR36439:SF1">
    <property type="entry name" value="DUF1697 DOMAIN-CONTAINING PROTEIN"/>
    <property type="match status" value="1"/>
</dbReference>
<dbReference type="RefSeq" id="WP_188257776.1">
    <property type="nucleotide sequence ID" value="NZ_JABVCF010000021.1"/>
</dbReference>
<sequence length="182" mass="19427">MSDKTVYILLFRGVGGKTQLPTAPLREALSAAGFENVATYINSGNAVVRTSLGRDEVISSVAQICRDKFGFTKAIHAPTLEEWTDLIAKNPFPHAVAVPKFLHAAVLAEGPAEESIEAVQAFAADGEGFAVIGKVAYIHTPDGFGTSKLAEKFDRLIGVENTARNWNSVLKLRDLAEKAASG</sequence>
<dbReference type="AlphaFoldDB" id="A0A942E1Q2"/>
<evidence type="ECO:0000313" key="1">
    <source>
        <dbReference type="EMBL" id="MBS3652224.1"/>
    </source>
</evidence>
<evidence type="ECO:0000313" key="2">
    <source>
        <dbReference type="Proteomes" id="UP000680348"/>
    </source>
</evidence>
<dbReference type="PANTHER" id="PTHR36439">
    <property type="entry name" value="BLL4334 PROTEIN"/>
    <property type="match status" value="1"/>
</dbReference>
<organism evidence="1 2">
    <name type="scientific">Pseudaminobacter soli</name>
    <name type="common">ex Zhang et al. 2022</name>
    <dbReference type="NCBI Taxonomy" id="2831468"/>
    <lineage>
        <taxon>Bacteria</taxon>
        <taxon>Pseudomonadati</taxon>
        <taxon>Pseudomonadota</taxon>
        <taxon>Alphaproteobacteria</taxon>
        <taxon>Hyphomicrobiales</taxon>
        <taxon>Phyllobacteriaceae</taxon>
        <taxon>Pseudaminobacter</taxon>
    </lineage>
</organism>
<proteinExistence type="predicted"/>
<dbReference type="Pfam" id="PF08002">
    <property type="entry name" value="DUF1697"/>
    <property type="match status" value="1"/>
</dbReference>
<reference evidence="1" key="1">
    <citation type="submission" date="2021-04" db="EMBL/GenBank/DDBJ databases">
        <title>Pseudaminobacter soli sp. nov., isolated from paddy soil contaminated by heavy metals.</title>
        <authorList>
            <person name="Zhang K."/>
        </authorList>
    </citation>
    <scope>NUCLEOTIDE SEQUENCE</scope>
    <source>
        <strain evidence="1">19-2017</strain>
    </source>
</reference>
<protein>
    <submittedName>
        <fullName evidence="1">DUF1697 domain-containing protein</fullName>
    </submittedName>
</protein>
<name>A0A942E1Q2_9HYPH</name>
<dbReference type="InterPro" id="IPR012545">
    <property type="entry name" value="DUF1697"/>
</dbReference>
<dbReference type="Proteomes" id="UP000680348">
    <property type="component" value="Unassembled WGS sequence"/>
</dbReference>
<comment type="caution">
    <text evidence="1">The sequence shown here is derived from an EMBL/GenBank/DDBJ whole genome shotgun (WGS) entry which is preliminary data.</text>
</comment>
<gene>
    <name evidence="1" type="ORF">KEU06_26885</name>
</gene>
<dbReference type="SUPFAM" id="SSF160379">
    <property type="entry name" value="SP0830-like"/>
    <property type="match status" value="1"/>
</dbReference>
<dbReference type="EMBL" id="JAGWCR010000021">
    <property type="protein sequence ID" value="MBS3652224.1"/>
    <property type="molecule type" value="Genomic_DNA"/>
</dbReference>
<accession>A0A942E1Q2</accession>
<dbReference type="PIRSF" id="PIRSF008502">
    <property type="entry name" value="UCP008502"/>
    <property type="match status" value="1"/>
</dbReference>
<keyword evidence="2" id="KW-1185">Reference proteome</keyword>